<dbReference type="InterPro" id="IPR009061">
    <property type="entry name" value="DNA-bd_dom_put_sf"/>
</dbReference>
<dbReference type="EMBL" id="CAAHCZ010000003">
    <property type="protein sequence ID" value="VGM09046.1"/>
    <property type="molecule type" value="Genomic_DNA"/>
</dbReference>
<dbReference type="RefSeq" id="WP_000619805.1">
    <property type="nucleotide sequence ID" value="NZ_JARAIO010000009.1"/>
</dbReference>
<sequence>MIRKPHFPHPEYDIEEAREALTYQLRGQQSEHFEITSAEMDKLFRFGVLELRPDRETMSYGVLTPEDLVRAYYYYLPPEPTPEPPAKKPPLKIHKKLRIESYSVKDKARERPLKIPSKKAGFHEEARIERENDVNSSDFPSQGYVSVQKVADFLAVSKSTLQRWKMRPDFPKPVKMGERRVMFDAAEILAWSKKQAKNR</sequence>
<accession>A0A486DAH4</accession>
<organism evidence="1">
    <name type="scientific">Klebsiella pneumoniae</name>
    <dbReference type="NCBI Taxonomy" id="573"/>
    <lineage>
        <taxon>Bacteria</taxon>
        <taxon>Pseudomonadati</taxon>
        <taxon>Pseudomonadota</taxon>
        <taxon>Gammaproteobacteria</taxon>
        <taxon>Enterobacterales</taxon>
        <taxon>Enterobacteriaceae</taxon>
        <taxon>Klebsiella/Raoultella group</taxon>
        <taxon>Klebsiella</taxon>
        <taxon>Klebsiella pneumoniae complex</taxon>
    </lineage>
</organism>
<reference evidence="1" key="1">
    <citation type="submission" date="2019-03" db="EMBL/GenBank/DDBJ databases">
        <authorList>
            <consortium name="Pathogen Informatics"/>
        </authorList>
    </citation>
    <scope>NUCLEOTIDE SEQUENCE</scope>
    <source>
        <strain evidence="1">5012STDY7626466</strain>
    </source>
</reference>
<dbReference type="AlphaFoldDB" id="A0A486DAH4"/>
<dbReference type="InterPro" id="IPR010260">
    <property type="entry name" value="AlpA"/>
</dbReference>
<dbReference type="InterPro" id="IPR036388">
    <property type="entry name" value="WH-like_DNA-bd_sf"/>
</dbReference>
<proteinExistence type="predicted"/>
<evidence type="ECO:0000313" key="1">
    <source>
        <dbReference type="EMBL" id="VGM09046.1"/>
    </source>
</evidence>
<dbReference type="Pfam" id="PF05930">
    <property type="entry name" value="Phage_AlpA"/>
    <property type="match status" value="1"/>
</dbReference>
<dbReference type="Gene3D" id="1.10.10.10">
    <property type="entry name" value="Winged helix-like DNA-binding domain superfamily/Winged helix DNA-binding domain"/>
    <property type="match status" value="1"/>
</dbReference>
<gene>
    <name evidence="1" type="ORF">SAMEA4873656_02580</name>
</gene>
<dbReference type="SUPFAM" id="SSF46955">
    <property type="entry name" value="Putative DNA-binding domain"/>
    <property type="match status" value="1"/>
</dbReference>
<protein>
    <submittedName>
        <fullName evidence="1">Regulatory protein</fullName>
    </submittedName>
</protein>
<name>A0A486DAH4_KLEPN</name>